<sequence>MMDSLDWLAKHQLELVLHREHDWVFTFDGQAQLLVSCLWRLLEAGRIRFASQDDGQWFGLPASIDAAAELNSRIGHRAIELVMLRDQTLDLELQFDTGHVLQVIPDSSGYEAWEVLKADMFFSALGGGDLAYFGSPMAND</sequence>
<dbReference type="AlphaFoldDB" id="A0A8J7ABU7"/>
<dbReference type="Pfam" id="PF19686">
    <property type="entry name" value="DUF6188"/>
    <property type="match status" value="1"/>
</dbReference>
<evidence type="ECO:0000313" key="1">
    <source>
        <dbReference type="EMBL" id="MBE9077456.1"/>
    </source>
</evidence>
<comment type="caution">
    <text evidence="1">The sequence shown here is derived from an EMBL/GenBank/DDBJ whole genome shotgun (WGS) entry which is preliminary data.</text>
</comment>
<dbReference type="RefSeq" id="WP_228021524.1">
    <property type="nucleotide sequence ID" value="NZ_JADEXG010000017.1"/>
</dbReference>
<organism evidence="1 2">
    <name type="scientific">Vasconcelosia minhoensis LEGE 07310</name>
    <dbReference type="NCBI Taxonomy" id="915328"/>
    <lineage>
        <taxon>Bacteria</taxon>
        <taxon>Bacillati</taxon>
        <taxon>Cyanobacteriota</taxon>
        <taxon>Cyanophyceae</taxon>
        <taxon>Nodosilineales</taxon>
        <taxon>Cymatolegaceae</taxon>
        <taxon>Vasconcelosia</taxon>
        <taxon>Vasconcelosia minhoensis</taxon>
    </lineage>
</organism>
<gene>
    <name evidence="1" type="ORF">IQ241_09120</name>
</gene>
<dbReference type="EMBL" id="JADEXG010000017">
    <property type="protein sequence ID" value="MBE9077456.1"/>
    <property type="molecule type" value="Genomic_DNA"/>
</dbReference>
<keyword evidence="2" id="KW-1185">Reference proteome</keyword>
<accession>A0A8J7ABU7</accession>
<proteinExistence type="predicted"/>
<dbReference type="InterPro" id="IPR046179">
    <property type="entry name" value="DUF6188"/>
</dbReference>
<name>A0A8J7ABU7_9CYAN</name>
<evidence type="ECO:0000313" key="2">
    <source>
        <dbReference type="Proteomes" id="UP000636505"/>
    </source>
</evidence>
<protein>
    <submittedName>
        <fullName evidence="1">Uncharacterized protein</fullName>
    </submittedName>
</protein>
<dbReference type="Proteomes" id="UP000636505">
    <property type="component" value="Unassembled WGS sequence"/>
</dbReference>
<reference evidence="1" key="1">
    <citation type="submission" date="2020-10" db="EMBL/GenBank/DDBJ databases">
        <authorList>
            <person name="Castelo-Branco R."/>
            <person name="Eusebio N."/>
            <person name="Adriana R."/>
            <person name="Vieira A."/>
            <person name="Brugerolle De Fraissinette N."/>
            <person name="Rezende De Castro R."/>
            <person name="Schneider M.P."/>
            <person name="Vasconcelos V."/>
            <person name="Leao P.N."/>
        </authorList>
    </citation>
    <scope>NUCLEOTIDE SEQUENCE</scope>
    <source>
        <strain evidence="1">LEGE 07310</strain>
    </source>
</reference>